<evidence type="ECO:0000256" key="6">
    <source>
        <dbReference type="ARBA" id="ARBA00023242"/>
    </source>
</evidence>
<keyword evidence="1" id="KW-0479">Metal-binding</keyword>
<dbReference type="Proteomes" id="UP000772434">
    <property type="component" value="Unassembled WGS sequence"/>
</dbReference>
<dbReference type="EMBL" id="JADNRY010000006">
    <property type="protein sequence ID" value="KAF9076578.1"/>
    <property type="molecule type" value="Genomic_DNA"/>
</dbReference>
<keyword evidence="4" id="KW-0238">DNA-binding</keyword>
<keyword evidence="6" id="KW-0539">Nucleus</keyword>
<dbReference type="OrthoDB" id="434771at2759"/>
<sequence>MPSELDDTQLTALRDGITPQPTPSGKFSMTGFVSLLRIYIIAGKIMRFVQKLEDTKDAQTRKTVMDLDSELANWITHLPSDVRTAVNDTADPQRLALCRTAFFVYYSTIINLHRPFIADHFASSGDLTSFGQCLNAARSCIRIGEITKEMLPASHHLAFAVQYITLSAILLLRSTAYVNKVDLVSTIISDSEKAMKILEGIEVIWPASKRCREIISDLLVVLRTKLYGGAAAIEALQATQRQPQESPQMEPVFAGVKRKRLSESGSLASYSRPRLDDPEWTSRLISAPGDQRYLSGSFDQTEDERFGHQQFSNLMRTSSIRTPMSNDVVSPLIPNDTLRGDVLSNLRGDSGTTNLHLTAKQALPLFGELTIERANDTTKISLDINALSAGGSHIIDEYSGYNFLGEDLFALLGSLLKPTTQPSLQTFEENAQVLWPAFHGKSDALFTS</sequence>
<proteinExistence type="predicted"/>
<evidence type="ECO:0000313" key="8">
    <source>
        <dbReference type="Proteomes" id="UP000772434"/>
    </source>
</evidence>
<dbReference type="PANTHER" id="PTHR31313:SF81">
    <property type="entry name" value="TY1 ENHANCER ACTIVATOR"/>
    <property type="match status" value="1"/>
</dbReference>
<keyword evidence="2" id="KW-0862">Zinc</keyword>
<gene>
    <name evidence="7" type="ORF">BDP27DRAFT_805077</name>
</gene>
<protein>
    <submittedName>
        <fullName evidence="7">Uncharacterized protein</fullName>
    </submittedName>
</protein>
<evidence type="ECO:0000256" key="5">
    <source>
        <dbReference type="ARBA" id="ARBA00023163"/>
    </source>
</evidence>
<dbReference type="CDD" id="cd12148">
    <property type="entry name" value="fungal_TF_MHR"/>
    <property type="match status" value="1"/>
</dbReference>
<dbReference type="InterPro" id="IPR051615">
    <property type="entry name" value="Transcr_Regulatory_Elem"/>
</dbReference>
<keyword evidence="5" id="KW-0804">Transcription</keyword>
<name>A0A9P5UFR1_9AGAR</name>
<evidence type="ECO:0000256" key="3">
    <source>
        <dbReference type="ARBA" id="ARBA00023015"/>
    </source>
</evidence>
<accession>A0A9P5UFR1</accession>
<dbReference type="PANTHER" id="PTHR31313">
    <property type="entry name" value="TY1 ENHANCER ACTIVATOR"/>
    <property type="match status" value="1"/>
</dbReference>
<keyword evidence="3" id="KW-0805">Transcription regulation</keyword>
<evidence type="ECO:0000313" key="7">
    <source>
        <dbReference type="EMBL" id="KAF9076578.1"/>
    </source>
</evidence>
<evidence type="ECO:0000256" key="4">
    <source>
        <dbReference type="ARBA" id="ARBA00023125"/>
    </source>
</evidence>
<dbReference type="AlphaFoldDB" id="A0A9P5UFR1"/>
<evidence type="ECO:0000256" key="1">
    <source>
        <dbReference type="ARBA" id="ARBA00022723"/>
    </source>
</evidence>
<organism evidence="7 8">
    <name type="scientific">Rhodocollybia butyracea</name>
    <dbReference type="NCBI Taxonomy" id="206335"/>
    <lineage>
        <taxon>Eukaryota</taxon>
        <taxon>Fungi</taxon>
        <taxon>Dikarya</taxon>
        <taxon>Basidiomycota</taxon>
        <taxon>Agaricomycotina</taxon>
        <taxon>Agaricomycetes</taxon>
        <taxon>Agaricomycetidae</taxon>
        <taxon>Agaricales</taxon>
        <taxon>Marasmiineae</taxon>
        <taxon>Omphalotaceae</taxon>
        <taxon>Rhodocollybia</taxon>
    </lineage>
</organism>
<reference evidence="7" key="1">
    <citation type="submission" date="2020-11" db="EMBL/GenBank/DDBJ databases">
        <authorList>
            <consortium name="DOE Joint Genome Institute"/>
            <person name="Ahrendt S."/>
            <person name="Riley R."/>
            <person name="Andreopoulos W."/>
            <person name="Labutti K."/>
            <person name="Pangilinan J."/>
            <person name="Ruiz-Duenas F.J."/>
            <person name="Barrasa J.M."/>
            <person name="Sanchez-Garcia M."/>
            <person name="Camarero S."/>
            <person name="Miyauchi S."/>
            <person name="Serrano A."/>
            <person name="Linde D."/>
            <person name="Babiker R."/>
            <person name="Drula E."/>
            <person name="Ayuso-Fernandez I."/>
            <person name="Pacheco R."/>
            <person name="Padilla G."/>
            <person name="Ferreira P."/>
            <person name="Barriuso J."/>
            <person name="Kellner H."/>
            <person name="Castanera R."/>
            <person name="Alfaro M."/>
            <person name="Ramirez L."/>
            <person name="Pisabarro A.G."/>
            <person name="Kuo A."/>
            <person name="Tritt A."/>
            <person name="Lipzen A."/>
            <person name="He G."/>
            <person name="Yan M."/>
            <person name="Ng V."/>
            <person name="Cullen D."/>
            <person name="Martin F."/>
            <person name="Rosso M.-N."/>
            <person name="Henrissat B."/>
            <person name="Hibbett D."/>
            <person name="Martinez A.T."/>
            <person name="Grigoriev I.V."/>
        </authorList>
    </citation>
    <scope>NUCLEOTIDE SEQUENCE</scope>
    <source>
        <strain evidence="7">AH 40177</strain>
    </source>
</reference>
<comment type="caution">
    <text evidence="7">The sequence shown here is derived from an EMBL/GenBank/DDBJ whole genome shotgun (WGS) entry which is preliminary data.</text>
</comment>
<dbReference type="GO" id="GO:0003677">
    <property type="term" value="F:DNA binding"/>
    <property type="evidence" value="ECO:0007669"/>
    <property type="project" value="UniProtKB-KW"/>
</dbReference>
<dbReference type="GO" id="GO:0046872">
    <property type="term" value="F:metal ion binding"/>
    <property type="evidence" value="ECO:0007669"/>
    <property type="project" value="UniProtKB-KW"/>
</dbReference>
<evidence type="ECO:0000256" key="2">
    <source>
        <dbReference type="ARBA" id="ARBA00022833"/>
    </source>
</evidence>
<keyword evidence="8" id="KW-1185">Reference proteome</keyword>